<feature type="compositionally biased region" description="Polar residues" evidence="1">
    <location>
        <begin position="39"/>
        <end position="67"/>
    </location>
</feature>
<dbReference type="AlphaFoldDB" id="A0A3M7BEL0"/>
<reference evidence="2 3" key="1">
    <citation type="journal article" date="2018" name="BMC Genomics">
        <title>Genomic evidence for intraspecific hybridization in a clonal and extremely halotolerant yeast.</title>
        <authorList>
            <person name="Gostincar C."/>
            <person name="Stajich J.E."/>
            <person name="Zupancic J."/>
            <person name="Zalar P."/>
            <person name="Gunde-Cimerman N."/>
        </authorList>
    </citation>
    <scope>NUCLEOTIDE SEQUENCE [LARGE SCALE GENOMIC DNA]</scope>
    <source>
        <strain evidence="2 3">EXF-6651</strain>
    </source>
</reference>
<dbReference type="Proteomes" id="UP000276864">
    <property type="component" value="Unassembled WGS sequence"/>
</dbReference>
<comment type="caution">
    <text evidence="2">The sequence shown here is derived from an EMBL/GenBank/DDBJ whole genome shotgun (WGS) entry which is preliminary data.</text>
</comment>
<evidence type="ECO:0000256" key="1">
    <source>
        <dbReference type="SAM" id="MobiDB-lite"/>
    </source>
</evidence>
<name>A0A3M7BEL0_HORWE</name>
<feature type="region of interest" description="Disordered" evidence="1">
    <location>
        <begin position="1"/>
        <end position="144"/>
    </location>
</feature>
<feature type="compositionally biased region" description="Basic and acidic residues" evidence="1">
    <location>
        <begin position="129"/>
        <end position="144"/>
    </location>
</feature>
<organism evidence="2 3">
    <name type="scientific">Hortaea werneckii</name>
    <name type="common">Black yeast</name>
    <name type="synonym">Cladosporium werneckii</name>
    <dbReference type="NCBI Taxonomy" id="91943"/>
    <lineage>
        <taxon>Eukaryota</taxon>
        <taxon>Fungi</taxon>
        <taxon>Dikarya</taxon>
        <taxon>Ascomycota</taxon>
        <taxon>Pezizomycotina</taxon>
        <taxon>Dothideomycetes</taxon>
        <taxon>Dothideomycetidae</taxon>
        <taxon>Mycosphaerellales</taxon>
        <taxon>Teratosphaeriaceae</taxon>
        <taxon>Hortaea</taxon>
    </lineage>
</organism>
<accession>A0A3M7BEL0</accession>
<protein>
    <submittedName>
        <fullName evidence="2">Uncharacterized protein</fullName>
    </submittedName>
</protein>
<feature type="compositionally biased region" description="Low complexity" evidence="1">
    <location>
        <begin position="76"/>
        <end position="92"/>
    </location>
</feature>
<evidence type="ECO:0000313" key="2">
    <source>
        <dbReference type="EMBL" id="RMY38215.1"/>
    </source>
</evidence>
<dbReference type="EMBL" id="QWIM01000186">
    <property type="protein sequence ID" value="RMY38215.1"/>
    <property type="molecule type" value="Genomic_DNA"/>
</dbReference>
<gene>
    <name evidence="2" type="ORF">D0866_02762</name>
</gene>
<proteinExistence type="predicted"/>
<sequence length="168" mass="18428">MRSHPNIGRHLAPTQLSLLYPESPGEPATPASGRVFIGNHSSYNTPLYQSITVTRSMSTPSERTFSQSSDTKRDSISISSSSGHPTSQTSGSEQDRKSSFGQAMEKAKARLSRSKPSNSESLPDDEADFEKQKAKDVEKQKRKEEYERLGLKEQTTFGLSGAGGWKAM</sequence>
<evidence type="ECO:0000313" key="3">
    <source>
        <dbReference type="Proteomes" id="UP000276864"/>
    </source>
</evidence>